<keyword evidence="6" id="KW-1185">Reference proteome</keyword>
<name>A0AAD9JWS7_RIDPI</name>
<accession>A0AAD9JWS7</accession>
<proteinExistence type="inferred from homology"/>
<feature type="domain" description="MINDY deubiquitinase" evidence="4">
    <location>
        <begin position="219"/>
        <end position="470"/>
    </location>
</feature>
<dbReference type="GO" id="GO:0006508">
    <property type="term" value="P:proteolysis"/>
    <property type="evidence" value="ECO:0007669"/>
    <property type="project" value="UniProtKB-KW"/>
</dbReference>
<comment type="catalytic activity">
    <reaction evidence="2">
        <text>Thiol-dependent hydrolysis of ester, thioester, amide, peptide and isopeptide bonds formed by the C-terminal Gly of ubiquitin (a 76-residue protein attached to proteins as an intracellular targeting signal).</text>
        <dbReference type="EC" id="3.4.19.12"/>
    </reaction>
</comment>
<reference evidence="5" key="1">
    <citation type="journal article" date="2023" name="Mol. Biol. Evol.">
        <title>Third-Generation Sequencing Reveals the Adaptive Role of the Epigenome in Three Deep-Sea Polychaetes.</title>
        <authorList>
            <person name="Perez M."/>
            <person name="Aroh O."/>
            <person name="Sun Y."/>
            <person name="Lan Y."/>
            <person name="Juniper S.K."/>
            <person name="Young C.R."/>
            <person name="Angers B."/>
            <person name="Qian P.Y."/>
        </authorList>
    </citation>
    <scope>NUCLEOTIDE SEQUENCE</scope>
    <source>
        <strain evidence="5">R07B-5</strain>
    </source>
</reference>
<comment type="function">
    <text evidence="2">Hydrolase that can specifically remove 'Lys-48'-linked conjugated ubiquitin from proteins. Has exodeubiquitinase activity and has a preference for long polyubiquitin chains. May play a regulatory role at the level of protein turnover.</text>
</comment>
<gene>
    <name evidence="5" type="ORF">NP493_1641g00023</name>
</gene>
<dbReference type="EC" id="3.4.19.12" evidence="2"/>
<sequence length="606" mass="66173">MSQDKHAVNTETAIKDISPIVDPPKPGDPIAEAGPSGSSQENNVDNREHERGVLNLNATTASGDGDAPPSSQNVAERIPLPGLDNMQSQPKRLKTPVDVDTTCVTEDAPHEYSDEADVQSDIDMQSDTPQLEVTAPVTNCPDDNAVDSTNNAGTDDMQAPREKPTVTETSEEMSSVVESSDSPLPIPLTKETVCKSPVDGAVAGTFRSHNSASQEDCLYSVKWIHFNGSSVGIITQNENGPCPLLAIVNILTLQGKIKLPATLQVVSSTQLMEYLADCVFEQSPPEGEDSAVQLDYEQNRNDALAIFHKLQTGLDVNVKFSGVADFEYTPECIVFDILRIRLVHGWLVDAALPEEVAAIGNLSYNQLVEKIITQKNSPKPELVTEALVAEEFLNKTAAQLTYCGLCELASTVCEEELCVFFRNNHFSTLHKHNSELFLLVTDQGYLTESKAVWETLGNVEGDGHFVDAEFHTYTKPSLPPIAQMISSDTSVSSDQQIDQDYLVALSLQEEQTTTTTQTRQTWQPNIDSDHALALRLQDEEDSRVAAGADMGYQQPQQQLPGRRPQNYQTRSQSTPGSNSPGRRAASGTQTREQHKSNVSVTQFNTT</sequence>
<dbReference type="InterPro" id="IPR007518">
    <property type="entry name" value="MINDY"/>
</dbReference>
<feature type="compositionally biased region" description="Low complexity" evidence="3">
    <location>
        <begin position="553"/>
        <end position="565"/>
    </location>
</feature>
<dbReference type="GO" id="GO:0016807">
    <property type="term" value="F:cysteine-type carboxypeptidase activity"/>
    <property type="evidence" value="ECO:0007669"/>
    <property type="project" value="TreeGrafter"/>
</dbReference>
<dbReference type="GO" id="GO:1990380">
    <property type="term" value="F:K48-linked deubiquitinase activity"/>
    <property type="evidence" value="ECO:0007669"/>
    <property type="project" value="UniProtKB-UniRule"/>
</dbReference>
<dbReference type="GO" id="GO:0071108">
    <property type="term" value="P:protein K48-linked deubiquitination"/>
    <property type="evidence" value="ECO:0007669"/>
    <property type="project" value="TreeGrafter"/>
</dbReference>
<organism evidence="5 6">
    <name type="scientific">Ridgeia piscesae</name>
    <name type="common">Tubeworm</name>
    <dbReference type="NCBI Taxonomy" id="27915"/>
    <lineage>
        <taxon>Eukaryota</taxon>
        <taxon>Metazoa</taxon>
        <taxon>Spiralia</taxon>
        <taxon>Lophotrochozoa</taxon>
        <taxon>Annelida</taxon>
        <taxon>Polychaeta</taxon>
        <taxon>Sedentaria</taxon>
        <taxon>Canalipalpata</taxon>
        <taxon>Sabellida</taxon>
        <taxon>Siboglinidae</taxon>
        <taxon>Ridgeia</taxon>
    </lineage>
</organism>
<keyword evidence="2" id="KW-0833">Ubl conjugation pathway</keyword>
<evidence type="ECO:0000256" key="1">
    <source>
        <dbReference type="ARBA" id="ARBA00006616"/>
    </source>
</evidence>
<comment type="caution">
    <text evidence="5">The sequence shown here is derived from an EMBL/GenBank/DDBJ whole genome shotgun (WGS) entry which is preliminary data.</text>
</comment>
<protein>
    <recommendedName>
        <fullName evidence="2">Ubiquitin carboxyl-terminal hydrolase</fullName>
        <ecNumber evidence="2">3.4.19.12</ecNumber>
    </recommendedName>
</protein>
<dbReference type="Proteomes" id="UP001209878">
    <property type="component" value="Unassembled WGS sequence"/>
</dbReference>
<dbReference type="AlphaFoldDB" id="A0AAD9JWS7"/>
<dbReference type="PANTHER" id="PTHR18063:SF6">
    <property type="entry name" value="UBIQUITIN CARBOXYL-TERMINAL HYDROLASE"/>
    <property type="match status" value="1"/>
</dbReference>
<dbReference type="Pfam" id="PF04424">
    <property type="entry name" value="MINDY_DUB"/>
    <property type="match status" value="1"/>
</dbReference>
<dbReference type="GO" id="GO:0004843">
    <property type="term" value="F:cysteine-type deubiquitinase activity"/>
    <property type="evidence" value="ECO:0007669"/>
    <property type="project" value="UniProtKB-UniRule"/>
</dbReference>
<evidence type="ECO:0000313" key="5">
    <source>
        <dbReference type="EMBL" id="KAK2160547.1"/>
    </source>
</evidence>
<keyword evidence="2" id="KW-0645">Protease</keyword>
<evidence type="ECO:0000313" key="6">
    <source>
        <dbReference type="Proteomes" id="UP001209878"/>
    </source>
</evidence>
<dbReference type="PANTHER" id="PTHR18063">
    <property type="entry name" value="NF-E2 INDUCIBLE PROTEIN"/>
    <property type="match status" value="1"/>
</dbReference>
<dbReference type="GO" id="GO:0140934">
    <property type="term" value="F:histone deubiquitinase activity"/>
    <property type="evidence" value="ECO:0007669"/>
    <property type="project" value="UniProtKB-UniRule"/>
</dbReference>
<feature type="compositionally biased region" description="Polar residues" evidence="3">
    <location>
        <begin position="566"/>
        <end position="606"/>
    </location>
</feature>
<feature type="region of interest" description="Disordered" evidence="3">
    <location>
        <begin position="551"/>
        <end position="606"/>
    </location>
</feature>
<keyword evidence="2" id="KW-0788">Thiol protease</keyword>
<comment type="similarity">
    <text evidence="1 2">Belongs to the MINDY deubiquitinase family. FAM63 subfamily.</text>
</comment>
<evidence type="ECO:0000259" key="4">
    <source>
        <dbReference type="Pfam" id="PF04424"/>
    </source>
</evidence>
<dbReference type="GO" id="GO:0036435">
    <property type="term" value="F:K48-linked polyubiquitin modification-dependent protein binding"/>
    <property type="evidence" value="ECO:0007669"/>
    <property type="project" value="UniProtKB-UniRule"/>
</dbReference>
<dbReference type="InterPro" id="IPR033979">
    <property type="entry name" value="MINDY_domain"/>
</dbReference>
<dbReference type="EMBL" id="JAODUO010001640">
    <property type="protein sequence ID" value="KAK2160547.1"/>
    <property type="molecule type" value="Genomic_DNA"/>
</dbReference>
<feature type="region of interest" description="Disordered" evidence="3">
    <location>
        <begin position="134"/>
        <end position="184"/>
    </location>
</feature>
<evidence type="ECO:0000256" key="2">
    <source>
        <dbReference type="RuleBase" id="RU367139"/>
    </source>
</evidence>
<feature type="region of interest" description="Disordered" evidence="3">
    <location>
        <begin position="1"/>
        <end position="98"/>
    </location>
</feature>
<dbReference type="GO" id="GO:0071944">
    <property type="term" value="C:cell periphery"/>
    <property type="evidence" value="ECO:0007669"/>
    <property type="project" value="TreeGrafter"/>
</dbReference>
<evidence type="ECO:0000256" key="3">
    <source>
        <dbReference type="SAM" id="MobiDB-lite"/>
    </source>
</evidence>
<feature type="compositionally biased region" description="Low complexity" evidence="3">
    <location>
        <begin position="166"/>
        <end position="182"/>
    </location>
</feature>
<dbReference type="GO" id="GO:0005829">
    <property type="term" value="C:cytosol"/>
    <property type="evidence" value="ECO:0007669"/>
    <property type="project" value="TreeGrafter"/>
</dbReference>
<keyword evidence="2" id="KW-0378">Hydrolase</keyword>